<evidence type="ECO:0000256" key="9">
    <source>
        <dbReference type="ARBA" id="ARBA00022842"/>
    </source>
</evidence>
<keyword evidence="8" id="KW-0067">ATP-binding</keyword>
<keyword evidence="9" id="KW-0460">Magnesium</keyword>
<evidence type="ECO:0000256" key="10">
    <source>
        <dbReference type="ARBA" id="ARBA00032441"/>
    </source>
</evidence>
<dbReference type="NCBIfam" id="TIGR00150">
    <property type="entry name" value="T6A_YjeE"/>
    <property type="match status" value="1"/>
</dbReference>
<dbReference type="GO" id="GO:0005524">
    <property type="term" value="F:ATP binding"/>
    <property type="evidence" value="ECO:0007669"/>
    <property type="project" value="UniProtKB-KW"/>
</dbReference>
<evidence type="ECO:0000256" key="5">
    <source>
        <dbReference type="ARBA" id="ARBA00022694"/>
    </source>
</evidence>
<dbReference type="PANTHER" id="PTHR33540">
    <property type="entry name" value="TRNA THREONYLCARBAMOYLADENOSINE BIOSYNTHESIS PROTEIN TSAE"/>
    <property type="match status" value="1"/>
</dbReference>
<dbReference type="SUPFAM" id="SSF52540">
    <property type="entry name" value="P-loop containing nucleoside triphosphate hydrolases"/>
    <property type="match status" value="1"/>
</dbReference>
<name>A0A8J6LM42_9FIRM</name>
<reference evidence="11" key="1">
    <citation type="submission" date="2020-06" db="EMBL/GenBank/DDBJ databases">
        <title>Novel chitinolytic bacterium.</title>
        <authorList>
            <person name="Ungkulpasvich U."/>
            <person name="Kosugi A."/>
            <person name="Uke A."/>
        </authorList>
    </citation>
    <scope>NUCLEOTIDE SEQUENCE</scope>
    <source>
        <strain evidence="11">UUS1-1</strain>
    </source>
</reference>
<keyword evidence="12" id="KW-1185">Reference proteome</keyword>
<keyword evidence="7" id="KW-0547">Nucleotide-binding</keyword>
<keyword evidence="4" id="KW-0963">Cytoplasm</keyword>
<sequence>MRVKKEAGGKLVVCSERPAETEELGKVLGGILQPGDLFFLSGDLGSGKTLFVRGVTLGLESAETATSPTFALIHRYEGELPLYHLDLYRLSGPEDLAPLALEEIMEEEAAFMIEWGAPVKEIWAGPYMEVEFTRGEKEEERILSFHPKGERYQEINHSLWLALNKEHTTGM</sequence>
<keyword evidence="5" id="KW-0819">tRNA processing</keyword>
<dbReference type="Gene3D" id="3.40.50.300">
    <property type="entry name" value="P-loop containing nucleotide triphosphate hydrolases"/>
    <property type="match status" value="1"/>
</dbReference>
<protein>
    <recommendedName>
        <fullName evidence="3">tRNA threonylcarbamoyladenosine biosynthesis protein TsaE</fullName>
    </recommendedName>
    <alternativeName>
        <fullName evidence="10">t(6)A37 threonylcarbamoyladenosine biosynthesis protein TsaE</fullName>
    </alternativeName>
</protein>
<dbReference type="InterPro" id="IPR027417">
    <property type="entry name" value="P-loop_NTPase"/>
</dbReference>
<dbReference type="PANTHER" id="PTHR33540:SF2">
    <property type="entry name" value="TRNA THREONYLCARBAMOYLADENOSINE BIOSYNTHESIS PROTEIN TSAE"/>
    <property type="match status" value="1"/>
</dbReference>
<evidence type="ECO:0000256" key="4">
    <source>
        <dbReference type="ARBA" id="ARBA00022490"/>
    </source>
</evidence>
<comment type="subcellular location">
    <subcellularLocation>
        <location evidence="1">Cytoplasm</location>
    </subcellularLocation>
</comment>
<organism evidence="11 12">
    <name type="scientific">Capillibacterium thermochitinicola</name>
    <dbReference type="NCBI Taxonomy" id="2699427"/>
    <lineage>
        <taxon>Bacteria</taxon>
        <taxon>Bacillati</taxon>
        <taxon>Bacillota</taxon>
        <taxon>Capillibacterium</taxon>
    </lineage>
</organism>
<evidence type="ECO:0000256" key="8">
    <source>
        <dbReference type="ARBA" id="ARBA00022840"/>
    </source>
</evidence>
<keyword evidence="6" id="KW-0479">Metal-binding</keyword>
<gene>
    <name evidence="11" type="primary">tsaE</name>
    <name evidence="11" type="ORF">G5B42_03630</name>
</gene>
<accession>A0A8J6LM42</accession>
<evidence type="ECO:0000256" key="6">
    <source>
        <dbReference type="ARBA" id="ARBA00022723"/>
    </source>
</evidence>
<dbReference type="RefSeq" id="WP_181339088.1">
    <property type="nucleotide sequence ID" value="NZ_JAAKDE010000006.1"/>
</dbReference>
<evidence type="ECO:0000256" key="7">
    <source>
        <dbReference type="ARBA" id="ARBA00022741"/>
    </source>
</evidence>
<dbReference type="GO" id="GO:0002949">
    <property type="term" value="P:tRNA threonylcarbamoyladenosine modification"/>
    <property type="evidence" value="ECO:0007669"/>
    <property type="project" value="InterPro"/>
</dbReference>
<dbReference type="Proteomes" id="UP000657177">
    <property type="component" value="Unassembled WGS sequence"/>
</dbReference>
<comment type="similarity">
    <text evidence="2">Belongs to the TsaE family.</text>
</comment>
<comment type="caution">
    <text evidence="11">The sequence shown here is derived from an EMBL/GenBank/DDBJ whole genome shotgun (WGS) entry which is preliminary data.</text>
</comment>
<proteinExistence type="inferred from homology"/>
<dbReference type="EMBL" id="JAAKDE010000006">
    <property type="protein sequence ID" value="MBA2132633.1"/>
    <property type="molecule type" value="Genomic_DNA"/>
</dbReference>
<dbReference type="GO" id="GO:0005737">
    <property type="term" value="C:cytoplasm"/>
    <property type="evidence" value="ECO:0007669"/>
    <property type="project" value="UniProtKB-SubCell"/>
</dbReference>
<evidence type="ECO:0000256" key="1">
    <source>
        <dbReference type="ARBA" id="ARBA00004496"/>
    </source>
</evidence>
<evidence type="ECO:0000313" key="11">
    <source>
        <dbReference type="EMBL" id="MBA2132633.1"/>
    </source>
</evidence>
<evidence type="ECO:0000256" key="2">
    <source>
        <dbReference type="ARBA" id="ARBA00007599"/>
    </source>
</evidence>
<evidence type="ECO:0000313" key="12">
    <source>
        <dbReference type="Proteomes" id="UP000657177"/>
    </source>
</evidence>
<dbReference type="GO" id="GO:0046872">
    <property type="term" value="F:metal ion binding"/>
    <property type="evidence" value="ECO:0007669"/>
    <property type="project" value="UniProtKB-KW"/>
</dbReference>
<dbReference type="Pfam" id="PF02367">
    <property type="entry name" value="TsaE"/>
    <property type="match status" value="1"/>
</dbReference>
<evidence type="ECO:0000256" key="3">
    <source>
        <dbReference type="ARBA" id="ARBA00019010"/>
    </source>
</evidence>
<dbReference type="InterPro" id="IPR003442">
    <property type="entry name" value="T6A_TsaE"/>
</dbReference>
<dbReference type="AlphaFoldDB" id="A0A8J6LM42"/>